<accession>A0A1C3RG70</accession>
<dbReference type="InterPro" id="IPR008930">
    <property type="entry name" value="Terpenoid_cyclase/PrenylTrfase"/>
</dbReference>
<proteinExistence type="predicted"/>
<dbReference type="SUPFAM" id="SSF48239">
    <property type="entry name" value="Terpenoid cyclases/Protein prenyltransferases"/>
    <property type="match status" value="2"/>
</dbReference>
<evidence type="ECO:0000313" key="1">
    <source>
        <dbReference type="EMBL" id="SCA56297.1"/>
    </source>
</evidence>
<reference evidence="1 2" key="1">
    <citation type="submission" date="2016-07" db="EMBL/GenBank/DDBJ databases">
        <authorList>
            <person name="Lefevre C.T."/>
        </authorList>
    </citation>
    <scope>NUCLEOTIDE SEQUENCE [LARGE SCALE GENOMIC DNA]</scope>
    <source>
        <strain evidence="1">PR1</strain>
    </source>
</reference>
<name>A0A1C3RG70_9PROT</name>
<dbReference type="EMBL" id="FLYE01000012">
    <property type="protein sequence ID" value="SCA56297.1"/>
    <property type="molecule type" value="Genomic_DNA"/>
</dbReference>
<sequence>MSNLPDAAEIANDIGSWLDEMAEGLEPGRFKYCKTGSITPSGGQEADMVTCFAVKAAWQCGQWDKWSDERKKGCINFIRSFQREDGFFYDPWLKKSTYLNWRDFAFAALGRSNLFTAPARHRKQRILNVRAETRQAIGTLMMVGEKPNYPVQMEVTTPEQVTQYINDLDWTHPWGAGSHLSHILMMLSANRSLFQQTELYDKLVPEILNFFKSIYHPEDGTWYKGSVTDNQLKINGAMKVYTGLGWLDDEVFPNKAAIDLALSTPLPQDGCGFTNNLFVIQRASRGLNKPYRADEIKTRAKEAIEIALKNKKEGSSFSFQRHGSQKYYYSQYTSKGHNVADIHGTAMFTWGLALAFELLGNDAPKGAENWQTHRP</sequence>
<keyword evidence="2" id="KW-1185">Reference proteome</keyword>
<gene>
    <name evidence="1" type="ORF">MTBPR1_20145</name>
</gene>
<dbReference type="STRING" id="1867952.MTBPR1_20145"/>
<evidence type="ECO:0000313" key="2">
    <source>
        <dbReference type="Proteomes" id="UP000231658"/>
    </source>
</evidence>
<dbReference type="AlphaFoldDB" id="A0A1C3RG70"/>
<dbReference type="Proteomes" id="UP000231658">
    <property type="component" value="Unassembled WGS sequence"/>
</dbReference>
<protein>
    <submittedName>
        <fullName evidence="1">Uncharacterized protein</fullName>
    </submittedName>
</protein>
<organism evidence="1 2">
    <name type="scientific">Candidatus Terasakiella magnetica</name>
    <dbReference type="NCBI Taxonomy" id="1867952"/>
    <lineage>
        <taxon>Bacteria</taxon>
        <taxon>Pseudomonadati</taxon>
        <taxon>Pseudomonadota</taxon>
        <taxon>Alphaproteobacteria</taxon>
        <taxon>Rhodospirillales</taxon>
        <taxon>Terasakiellaceae</taxon>
        <taxon>Terasakiella</taxon>
    </lineage>
</organism>
<dbReference type="RefSeq" id="WP_069186970.1">
    <property type="nucleotide sequence ID" value="NZ_FLYE01000012.1"/>
</dbReference>
<dbReference type="OrthoDB" id="8478634at2"/>